<evidence type="ECO:0000313" key="3">
    <source>
        <dbReference type="Proteomes" id="UP000796880"/>
    </source>
</evidence>
<comment type="caution">
    <text evidence="2">The sequence shown here is derived from an EMBL/GenBank/DDBJ whole genome shotgun (WGS) entry which is preliminary data.</text>
</comment>
<feature type="compositionally biased region" description="Basic and acidic residues" evidence="1">
    <location>
        <begin position="32"/>
        <end position="44"/>
    </location>
</feature>
<organism evidence="2 3">
    <name type="scientific">Rhamnella rubrinervis</name>
    <dbReference type="NCBI Taxonomy" id="2594499"/>
    <lineage>
        <taxon>Eukaryota</taxon>
        <taxon>Viridiplantae</taxon>
        <taxon>Streptophyta</taxon>
        <taxon>Embryophyta</taxon>
        <taxon>Tracheophyta</taxon>
        <taxon>Spermatophyta</taxon>
        <taxon>Magnoliopsida</taxon>
        <taxon>eudicotyledons</taxon>
        <taxon>Gunneridae</taxon>
        <taxon>Pentapetalae</taxon>
        <taxon>rosids</taxon>
        <taxon>fabids</taxon>
        <taxon>Rosales</taxon>
        <taxon>Rhamnaceae</taxon>
        <taxon>rhamnoid group</taxon>
        <taxon>Rhamneae</taxon>
        <taxon>Rhamnella</taxon>
    </lineage>
</organism>
<accession>A0A8K0E4N4</accession>
<evidence type="ECO:0000313" key="2">
    <source>
        <dbReference type="EMBL" id="KAF3442146.1"/>
    </source>
</evidence>
<name>A0A8K0E4N4_9ROSA</name>
<reference evidence="2" key="1">
    <citation type="submission" date="2020-03" db="EMBL/GenBank/DDBJ databases">
        <title>A high-quality chromosome-level genome assembly of a woody plant with both climbing and erect habits, Rhamnella rubrinervis.</title>
        <authorList>
            <person name="Lu Z."/>
            <person name="Yang Y."/>
            <person name="Zhu X."/>
            <person name="Sun Y."/>
        </authorList>
    </citation>
    <scope>NUCLEOTIDE SEQUENCE</scope>
    <source>
        <strain evidence="2">BYM</strain>
        <tissue evidence="2">Leaf</tissue>
    </source>
</reference>
<keyword evidence="3" id="KW-1185">Reference proteome</keyword>
<evidence type="ECO:0000256" key="1">
    <source>
        <dbReference type="SAM" id="MobiDB-lite"/>
    </source>
</evidence>
<proteinExistence type="predicted"/>
<dbReference type="AlphaFoldDB" id="A0A8K0E4N4"/>
<sequence length="107" mass="12135">MVDGSPRLLHVIKCVRGRMVREHGKQRCGGKAGEKKSRKWDKQHMRVGKRREQHTRKRESNGPNALPTSTRSSTRAASIIVIPNDLTLIKTKLSGFLTRPESAPRRL</sequence>
<dbReference type="EMBL" id="VOIH02000007">
    <property type="protein sequence ID" value="KAF3442146.1"/>
    <property type="molecule type" value="Genomic_DNA"/>
</dbReference>
<feature type="compositionally biased region" description="Basic residues" evidence="1">
    <location>
        <begin position="45"/>
        <end position="57"/>
    </location>
</feature>
<protein>
    <submittedName>
        <fullName evidence="2">Uncharacterized protein</fullName>
    </submittedName>
</protein>
<feature type="region of interest" description="Disordered" evidence="1">
    <location>
        <begin position="21"/>
        <end position="76"/>
    </location>
</feature>
<gene>
    <name evidence="2" type="ORF">FNV43_RR16062</name>
</gene>
<dbReference type="Proteomes" id="UP000796880">
    <property type="component" value="Unassembled WGS sequence"/>
</dbReference>